<evidence type="ECO:0000313" key="2">
    <source>
        <dbReference type="Proteomes" id="UP000002624"/>
    </source>
</evidence>
<gene>
    <name evidence="1" type="ORF">HCDG_04613</name>
</gene>
<organism evidence="1 2">
    <name type="scientific">Ajellomyces capsulatus (strain H143)</name>
    <name type="common">Darling's disease fungus</name>
    <name type="synonym">Histoplasma capsulatum</name>
    <dbReference type="NCBI Taxonomy" id="544712"/>
    <lineage>
        <taxon>Eukaryota</taxon>
        <taxon>Fungi</taxon>
        <taxon>Dikarya</taxon>
        <taxon>Ascomycota</taxon>
        <taxon>Pezizomycotina</taxon>
        <taxon>Eurotiomycetes</taxon>
        <taxon>Eurotiomycetidae</taxon>
        <taxon>Onygenales</taxon>
        <taxon>Ajellomycetaceae</taxon>
        <taxon>Histoplasma</taxon>
    </lineage>
</organism>
<dbReference type="EMBL" id="GG692424">
    <property type="protein sequence ID" value="EER40967.1"/>
    <property type="molecule type" value="Genomic_DNA"/>
</dbReference>
<sequence length="72" mass="7905">MLSVMCAPKGLVRLVRQQNGIIALNMGKCQYSVKVLKEAFCQLVKQFFTTFKLTCGMGLMSDRAQATSAAPM</sequence>
<reference evidence="2" key="1">
    <citation type="submission" date="2009-05" db="EMBL/GenBank/DDBJ databases">
        <title>The genome sequence of Ajellomyces capsulatus strain H143.</title>
        <authorList>
            <person name="Champion M."/>
            <person name="Cuomo C.A."/>
            <person name="Ma L.-J."/>
            <person name="Henn M.R."/>
            <person name="Sil A."/>
            <person name="Goldman B."/>
            <person name="Young S.K."/>
            <person name="Kodira C.D."/>
            <person name="Zeng Q."/>
            <person name="Koehrsen M."/>
            <person name="Alvarado L."/>
            <person name="Berlin A.M."/>
            <person name="Borenstein D."/>
            <person name="Chen Z."/>
            <person name="Engels R."/>
            <person name="Freedman E."/>
            <person name="Gellesch M."/>
            <person name="Goldberg J."/>
            <person name="Griggs A."/>
            <person name="Gujja S."/>
            <person name="Heiman D.I."/>
            <person name="Hepburn T.A."/>
            <person name="Howarth C."/>
            <person name="Jen D."/>
            <person name="Larson L."/>
            <person name="Lewis B."/>
            <person name="Mehta T."/>
            <person name="Park D."/>
            <person name="Pearson M."/>
            <person name="Roberts A."/>
            <person name="Saif S."/>
            <person name="Shea T.D."/>
            <person name="Shenoy N."/>
            <person name="Sisk P."/>
            <person name="Stolte C."/>
            <person name="Sykes S."/>
            <person name="Walk T."/>
            <person name="White J."/>
            <person name="Yandava C."/>
            <person name="Klein B."/>
            <person name="McEwen J.G."/>
            <person name="Puccia R."/>
            <person name="Goldman G.H."/>
            <person name="Felipe M.S."/>
            <person name="Nino-Vega G."/>
            <person name="San-Blas G."/>
            <person name="Taylor J.W."/>
            <person name="Mendoza L."/>
            <person name="Galagan J.E."/>
            <person name="Nusbaum C."/>
            <person name="Birren B.W."/>
        </authorList>
    </citation>
    <scope>NUCLEOTIDE SEQUENCE [LARGE SCALE GENOMIC DNA]</scope>
    <source>
        <strain evidence="2">H143</strain>
    </source>
</reference>
<dbReference type="Proteomes" id="UP000002624">
    <property type="component" value="Unassembled WGS sequence"/>
</dbReference>
<accession>C6HF90</accession>
<evidence type="ECO:0000313" key="1">
    <source>
        <dbReference type="EMBL" id="EER40967.1"/>
    </source>
</evidence>
<protein>
    <submittedName>
        <fullName evidence="1">Uncharacterized protein</fullName>
    </submittedName>
</protein>
<dbReference type="VEuPathDB" id="FungiDB:HCDG_04613"/>
<dbReference type="HOGENOM" id="CLU_2721654_0_0_1"/>
<proteinExistence type="predicted"/>
<name>C6HF90_AJECH</name>
<dbReference type="AlphaFoldDB" id="C6HF90"/>